<evidence type="ECO:0000256" key="1">
    <source>
        <dbReference type="SAM" id="MobiDB-lite"/>
    </source>
</evidence>
<dbReference type="InterPro" id="IPR021264">
    <property type="entry name" value="AFUB_079030/YDR124W-like"/>
</dbReference>
<feature type="region of interest" description="Disordered" evidence="1">
    <location>
        <begin position="102"/>
        <end position="121"/>
    </location>
</feature>
<evidence type="ECO:0000313" key="3">
    <source>
        <dbReference type="EMBL" id="KAK3053815.1"/>
    </source>
</evidence>
<dbReference type="EMBL" id="JAWDJX010000014">
    <property type="protein sequence ID" value="KAK3053815.1"/>
    <property type="molecule type" value="Genomic_DNA"/>
</dbReference>
<reference evidence="3" key="1">
    <citation type="submission" date="2023-04" db="EMBL/GenBank/DDBJ databases">
        <title>Black Yeasts Isolated from many extreme environments.</title>
        <authorList>
            <person name="Coleine C."/>
            <person name="Stajich J.E."/>
            <person name="Selbmann L."/>
        </authorList>
    </citation>
    <scope>NUCLEOTIDE SEQUENCE</scope>
    <source>
        <strain evidence="3">CCFEE 5312</strain>
    </source>
</reference>
<dbReference type="Pfam" id="PF11001">
    <property type="entry name" value="AFUB_07903_YDR124W_hel"/>
    <property type="match status" value="1"/>
</dbReference>
<sequence length="637" mass="71497">MGKPRISKEIKRKAKTAVKAEMHHDEFVLCKRGGDGGLKVVRELLKGESELFSDAPKSKNVLIRPNDLVVSATCGPRKQSAEHNAEHVDEWQLVCRSLASTNSSDAAKSESDDEVVPPRRQMHSFKISDEKKVGKYLEDRLDALQQQANKQIAKAWIKGICPKKQARYPYQNSIRRAREGLDPEIPVWWPAADTVSEFKEPDHISKPDRTNLCLHLLRLRPTVGQLREWHGNGDRTELTKVHEIEGWTAFLKQVTPDNIFDGIDPDRQDKKKRRLRILNDLFDVAEMEERYLNGEYDGNHMFSYSDESEVQQMMSTIPSKRSRRSSADGGDTKRARRDTVVDQDSPDNQLTMDMSRTALDEPRVITLAQLHDPAPQGTPHAGYPSWRLPTVRQDSHHYEMVQTPMAYSRSGSVDGIAYPNSQAPSPLTLSFSSADHDTHNHGHLPERPTHFPGQQNFAFPSYTPVQHFQANRVHEAPQSQYDTVPNTQTFSPMAVNQPPFPCYEPMPQQQPMEVTYVTNSQRYHVAPGATEVHGLPYAPAGFAVPEQQYGIAGALQHATQEMYDYQPGHHLQQPSHGGLSTLYSGVQRPPPREVPEMPYHHMRPDGMCGLSPPSSLPAGVVRGFTGHCSGCGGGAWT</sequence>
<feature type="compositionally biased region" description="Polar residues" evidence="1">
    <location>
        <begin position="310"/>
        <end position="319"/>
    </location>
</feature>
<accession>A0AAJ0GCI9</accession>
<dbReference type="PANTHER" id="PTHR36102">
    <property type="entry name" value="CHROMOSOME 10, WHOLE GENOME SHOTGUN SEQUENCE"/>
    <property type="match status" value="1"/>
</dbReference>
<dbReference type="PANTHER" id="PTHR36102:SF1">
    <property type="entry name" value="YDR124W-LIKE HELICAL BUNDLE DOMAIN-CONTAINING PROTEIN"/>
    <property type="match status" value="1"/>
</dbReference>
<dbReference type="Proteomes" id="UP001271007">
    <property type="component" value="Unassembled WGS sequence"/>
</dbReference>
<name>A0AAJ0GCI9_9PEZI</name>
<dbReference type="AlphaFoldDB" id="A0AAJ0GCI9"/>
<organism evidence="3 4">
    <name type="scientific">Extremus antarcticus</name>
    <dbReference type="NCBI Taxonomy" id="702011"/>
    <lineage>
        <taxon>Eukaryota</taxon>
        <taxon>Fungi</taxon>
        <taxon>Dikarya</taxon>
        <taxon>Ascomycota</taxon>
        <taxon>Pezizomycotina</taxon>
        <taxon>Dothideomycetes</taxon>
        <taxon>Dothideomycetidae</taxon>
        <taxon>Mycosphaerellales</taxon>
        <taxon>Extremaceae</taxon>
        <taxon>Extremus</taxon>
    </lineage>
</organism>
<evidence type="ECO:0000259" key="2">
    <source>
        <dbReference type="Pfam" id="PF11001"/>
    </source>
</evidence>
<dbReference type="InterPro" id="IPR047092">
    <property type="entry name" value="AFUB_07903/YDR124W-like_hel"/>
</dbReference>
<feature type="region of interest" description="Disordered" evidence="1">
    <location>
        <begin position="571"/>
        <end position="592"/>
    </location>
</feature>
<protein>
    <recommendedName>
        <fullName evidence="2">Subtelomeric hrmA-associated cluster protein AFUB-079030/YDR124W-like helical bundle domain-containing protein</fullName>
    </recommendedName>
</protein>
<feature type="compositionally biased region" description="Basic and acidic residues" evidence="1">
    <location>
        <begin position="330"/>
        <end position="340"/>
    </location>
</feature>
<gene>
    <name evidence="3" type="ORF">LTR09_005095</name>
</gene>
<keyword evidence="4" id="KW-1185">Reference proteome</keyword>
<proteinExistence type="predicted"/>
<comment type="caution">
    <text evidence="3">The sequence shown here is derived from an EMBL/GenBank/DDBJ whole genome shotgun (WGS) entry which is preliminary data.</text>
</comment>
<feature type="domain" description="Subtelomeric hrmA-associated cluster protein AFUB-079030/YDR124W-like helical bundle" evidence="2">
    <location>
        <begin position="126"/>
        <end position="287"/>
    </location>
</feature>
<evidence type="ECO:0000313" key="4">
    <source>
        <dbReference type="Proteomes" id="UP001271007"/>
    </source>
</evidence>
<feature type="region of interest" description="Disordered" evidence="1">
    <location>
        <begin position="308"/>
        <end position="350"/>
    </location>
</feature>